<evidence type="ECO:0000313" key="1">
    <source>
        <dbReference type="EMBL" id="GGK04785.1"/>
    </source>
</evidence>
<accession>A0A8J3B9A4</accession>
<evidence type="ECO:0000313" key="2">
    <source>
        <dbReference type="Proteomes" id="UP000649739"/>
    </source>
</evidence>
<reference evidence="1" key="2">
    <citation type="submission" date="2020-09" db="EMBL/GenBank/DDBJ databases">
        <authorList>
            <person name="Sun Q."/>
            <person name="Ohkuma M."/>
        </authorList>
    </citation>
    <scope>NUCLEOTIDE SEQUENCE</scope>
    <source>
        <strain evidence="1">JCM 3090</strain>
    </source>
</reference>
<dbReference type="EMBL" id="BMQB01000009">
    <property type="protein sequence ID" value="GGK04785.1"/>
    <property type="molecule type" value="Genomic_DNA"/>
</dbReference>
<reference evidence="1" key="1">
    <citation type="journal article" date="2014" name="Int. J. Syst. Evol. Microbiol.">
        <title>Complete genome sequence of Corynebacterium casei LMG S-19264T (=DSM 44701T), isolated from a smear-ripened cheese.</title>
        <authorList>
            <consortium name="US DOE Joint Genome Institute (JGI-PGF)"/>
            <person name="Walter F."/>
            <person name="Albersmeier A."/>
            <person name="Kalinowski J."/>
            <person name="Ruckert C."/>
        </authorList>
    </citation>
    <scope>NUCLEOTIDE SEQUENCE</scope>
    <source>
        <strain evidence="1">JCM 3090</strain>
    </source>
</reference>
<protein>
    <submittedName>
        <fullName evidence="1">Uncharacterized protein</fullName>
    </submittedName>
</protein>
<proteinExistence type="predicted"/>
<sequence>MASRTYAVIAPDGASLTFEFGGAPRDEPTNVSQLRLGGGNLSRAYVIGKRGRHEGVLKYSLRSGTNVDRIKVYGKDVVIAQGEGTAAATFRGDYHDLTTMFSGPRPPTSRISEIFNGLRIEDSPNGMRVDVKGSRMIDSLGWVSVMMVPHHGAVHASNPARATALLPPHAGQRTRHGEIWRTPLADRSRHTRPRDFSYLVGSSSGLAEVFLDPFGSAVSDADLLDWLDHIKISISGF</sequence>
<dbReference type="RefSeq" id="WP_189171580.1">
    <property type="nucleotide sequence ID" value="NZ_BMQB01000009.1"/>
</dbReference>
<comment type="caution">
    <text evidence="1">The sequence shown here is derived from an EMBL/GenBank/DDBJ whole genome shotgun (WGS) entry which is preliminary data.</text>
</comment>
<dbReference type="AlphaFoldDB" id="A0A8J3B9A4"/>
<name>A0A8J3B9A4_9ACTN</name>
<gene>
    <name evidence="1" type="ORF">GCM10010123_38430</name>
</gene>
<dbReference type="Proteomes" id="UP000649739">
    <property type="component" value="Unassembled WGS sequence"/>
</dbReference>
<organism evidence="1 2">
    <name type="scientific">Pilimelia anulata</name>
    <dbReference type="NCBI Taxonomy" id="53371"/>
    <lineage>
        <taxon>Bacteria</taxon>
        <taxon>Bacillati</taxon>
        <taxon>Actinomycetota</taxon>
        <taxon>Actinomycetes</taxon>
        <taxon>Micromonosporales</taxon>
        <taxon>Micromonosporaceae</taxon>
        <taxon>Pilimelia</taxon>
    </lineage>
</organism>
<keyword evidence="2" id="KW-1185">Reference proteome</keyword>